<comment type="caution">
    <text evidence="1">The sequence shown here is derived from an EMBL/GenBank/DDBJ whole genome shotgun (WGS) entry which is preliminary data.</text>
</comment>
<keyword evidence="2" id="KW-1185">Reference proteome</keyword>
<reference evidence="1 2" key="1">
    <citation type="journal article" date="2021" name="Int. J. Syst. Evol. Microbiol.">
        <title>Streptococcus vicugnae sp. nov., isolated from faeces of alpacas (Vicugna pacos) and cattle (Bos taurus), Streptococcus zalophi sp. nov., and Streptococcus pacificus sp. nov., isolated from respiratory tract of California sea lions (Zalophus californianus).</title>
        <authorList>
            <person name="Volokhov D.V."/>
            <person name="Zagorodnyaya T.A."/>
            <person name="Shen Z."/>
            <person name="Blom J."/>
            <person name="Furtak V.A."/>
            <person name="Eisenberg T."/>
            <person name="Fan P."/>
            <person name="Jeong K.C."/>
            <person name="Gao Y."/>
            <person name="Zhang S."/>
            <person name="Amselle M."/>
        </authorList>
    </citation>
    <scope>NUCLEOTIDE SEQUENCE [LARGE SCALE GENOMIC DNA]</scope>
    <source>
        <strain evidence="1 2">CSL7591</strain>
    </source>
</reference>
<accession>A0ABS0ZHQ7</accession>
<name>A0ABS0ZHQ7_9STRE</name>
<evidence type="ECO:0000313" key="2">
    <source>
        <dbReference type="Proteomes" id="UP000653045"/>
    </source>
</evidence>
<protein>
    <recommendedName>
        <fullName evidence="3">Lipoprotein</fullName>
    </recommendedName>
</protein>
<proteinExistence type="predicted"/>
<dbReference type="PROSITE" id="PS51257">
    <property type="entry name" value="PROKAR_LIPOPROTEIN"/>
    <property type="match status" value="1"/>
</dbReference>
<dbReference type="EMBL" id="JAENBO010000001">
    <property type="protein sequence ID" value="MBJ8325521.1"/>
    <property type="molecule type" value="Genomic_DNA"/>
</dbReference>
<evidence type="ECO:0000313" key="1">
    <source>
        <dbReference type="EMBL" id="MBJ8325521.1"/>
    </source>
</evidence>
<dbReference type="Proteomes" id="UP000653045">
    <property type="component" value="Unassembled WGS sequence"/>
</dbReference>
<sequence>MKKFLTVSLVAIGLFGLFGCSNNNESGKSDAINEILSKKEDEMSEKISNKELKLTQQVGDDRVGYYNIPEDFISFTDIDFPDSDDVQYSDVTGQSILTLNIIDKSSLSKEDQEALTAEVAADNIASHLQQNENMKNLELLYFDDFQDKVYQDLATYKTGEVLSVNLFEHEGKIYYFAIEGTEEFVNNYWAPILDSFSTTK</sequence>
<evidence type="ECO:0008006" key="3">
    <source>
        <dbReference type="Google" id="ProtNLM"/>
    </source>
</evidence>
<dbReference type="RefSeq" id="WP_199575069.1">
    <property type="nucleotide sequence ID" value="NZ_JAENBO010000001.1"/>
</dbReference>
<organism evidence="1 2">
    <name type="scientific">Streptococcus pacificus</name>
    <dbReference type="NCBI Taxonomy" id="2740577"/>
    <lineage>
        <taxon>Bacteria</taxon>
        <taxon>Bacillati</taxon>
        <taxon>Bacillota</taxon>
        <taxon>Bacilli</taxon>
        <taxon>Lactobacillales</taxon>
        <taxon>Streptococcaceae</taxon>
        <taxon>Streptococcus</taxon>
    </lineage>
</organism>
<gene>
    <name evidence="1" type="ORF">JHK62_02345</name>
</gene>